<dbReference type="Gene3D" id="3.40.50.1820">
    <property type="entry name" value="alpha/beta hydrolase"/>
    <property type="match status" value="1"/>
</dbReference>
<dbReference type="Pfam" id="PF20434">
    <property type="entry name" value="BD-FAE"/>
    <property type="match status" value="1"/>
</dbReference>
<dbReference type="InterPro" id="IPR049492">
    <property type="entry name" value="BD-FAE-like_dom"/>
</dbReference>
<sequence>MEVELMTGRFIDQKYVRQDIPAEDIERQWHDISYMPGDHHQLDIFLPNEGQGPFPVIVDLYGGGLYRGRRGSFKLAPAMALLRQYGYAIVSPDYSLLWQADYPTQIYEVKAALRYLHAQGAQYQLDVDRMALMGESSGAQLAVTVAATENVGKMEKRDFGLYPQVSEKVKAVIAMYGPYEFDKFKEQFASSGVKPKFAETGTATSFEGLLFKGQAPKDVPDLVQKVNPATYFAPGMPPILAFAGKADPVVPYQQTVNMMAAARKVLGAAKTPYYLVPNGVHGIKDYMSPEYTKIKAAFLKKWLN</sequence>
<dbReference type="PANTHER" id="PTHR48081:SF13">
    <property type="entry name" value="ALPHA_BETA HYDROLASE"/>
    <property type="match status" value="1"/>
</dbReference>
<evidence type="ECO:0000256" key="1">
    <source>
        <dbReference type="ARBA" id="ARBA00022801"/>
    </source>
</evidence>
<dbReference type="PATRIC" id="fig|1123500.6.peg.543"/>
<feature type="domain" description="BD-FAE-like" evidence="2">
    <location>
        <begin position="42"/>
        <end position="259"/>
    </location>
</feature>
<dbReference type="eggNOG" id="COG0657">
    <property type="taxonomic scope" value="Bacteria"/>
</dbReference>
<dbReference type="Proteomes" id="UP000051296">
    <property type="component" value="Unassembled WGS sequence"/>
</dbReference>
<dbReference type="EMBL" id="JQAX01000002">
    <property type="protein sequence ID" value="KRN32191.1"/>
    <property type="molecule type" value="Genomic_DNA"/>
</dbReference>
<dbReference type="SUPFAM" id="SSF53474">
    <property type="entry name" value="alpha/beta-Hydrolases"/>
    <property type="match status" value="1"/>
</dbReference>
<keyword evidence="1" id="KW-0378">Hydrolase</keyword>
<proteinExistence type="predicted"/>
<name>A0A0R2FUX3_9LACO</name>
<evidence type="ECO:0000313" key="4">
    <source>
        <dbReference type="Proteomes" id="UP000051296"/>
    </source>
</evidence>
<gene>
    <name evidence="3" type="ORF">IV68_GL000540</name>
</gene>
<dbReference type="GO" id="GO:0016787">
    <property type="term" value="F:hydrolase activity"/>
    <property type="evidence" value="ECO:0007669"/>
    <property type="project" value="UniProtKB-KW"/>
</dbReference>
<dbReference type="PANTHER" id="PTHR48081">
    <property type="entry name" value="AB HYDROLASE SUPERFAMILY PROTEIN C4A8.06C"/>
    <property type="match status" value="1"/>
</dbReference>
<accession>A0A0R2FUX3</accession>
<dbReference type="AlphaFoldDB" id="A0A0R2FUX3"/>
<dbReference type="InterPro" id="IPR029058">
    <property type="entry name" value="AB_hydrolase_fold"/>
</dbReference>
<organism evidence="3 4">
    <name type="scientific">Weissella halotolerans DSM 20190</name>
    <dbReference type="NCBI Taxonomy" id="1123500"/>
    <lineage>
        <taxon>Bacteria</taxon>
        <taxon>Bacillati</taxon>
        <taxon>Bacillota</taxon>
        <taxon>Bacilli</taxon>
        <taxon>Lactobacillales</taxon>
        <taxon>Lactobacillaceae</taxon>
        <taxon>Weissella</taxon>
    </lineage>
</organism>
<dbReference type="InParanoid" id="A0A0R2FUX3"/>
<keyword evidence="4" id="KW-1185">Reference proteome</keyword>
<comment type="caution">
    <text evidence="3">The sequence shown here is derived from an EMBL/GenBank/DDBJ whole genome shotgun (WGS) entry which is preliminary data.</text>
</comment>
<evidence type="ECO:0000313" key="3">
    <source>
        <dbReference type="EMBL" id="KRN32191.1"/>
    </source>
</evidence>
<evidence type="ECO:0000259" key="2">
    <source>
        <dbReference type="Pfam" id="PF20434"/>
    </source>
</evidence>
<dbReference type="InterPro" id="IPR050300">
    <property type="entry name" value="GDXG_lipolytic_enzyme"/>
</dbReference>
<protein>
    <submittedName>
        <fullName evidence="3">Esterase lipase</fullName>
    </submittedName>
</protein>
<dbReference type="STRING" id="1123500.GCA_000420365_00901"/>
<reference evidence="3 4" key="1">
    <citation type="journal article" date="2015" name="Genome Announc.">
        <title>Expanding the biotechnology potential of lactobacilli through comparative genomics of 213 strains and associated genera.</title>
        <authorList>
            <person name="Sun Z."/>
            <person name="Harris H.M."/>
            <person name="McCann A."/>
            <person name="Guo C."/>
            <person name="Argimon S."/>
            <person name="Zhang W."/>
            <person name="Yang X."/>
            <person name="Jeffery I.B."/>
            <person name="Cooney J.C."/>
            <person name="Kagawa T.F."/>
            <person name="Liu W."/>
            <person name="Song Y."/>
            <person name="Salvetti E."/>
            <person name="Wrobel A."/>
            <person name="Rasinkangas P."/>
            <person name="Parkhill J."/>
            <person name="Rea M.C."/>
            <person name="O'Sullivan O."/>
            <person name="Ritari J."/>
            <person name="Douillard F.P."/>
            <person name="Paul Ross R."/>
            <person name="Yang R."/>
            <person name="Briner A.E."/>
            <person name="Felis G.E."/>
            <person name="de Vos W.M."/>
            <person name="Barrangou R."/>
            <person name="Klaenhammer T.R."/>
            <person name="Caufield P.W."/>
            <person name="Cui Y."/>
            <person name="Zhang H."/>
            <person name="O'Toole P.W."/>
        </authorList>
    </citation>
    <scope>NUCLEOTIDE SEQUENCE [LARGE SCALE GENOMIC DNA]</scope>
    <source>
        <strain evidence="3 4">DSM 20190</strain>
    </source>
</reference>